<evidence type="ECO:0000313" key="1">
    <source>
        <dbReference type="EMBL" id="JAH32533.1"/>
    </source>
</evidence>
<organism evidence="1">
    <name type="scientific">Anguilla anguilla</name>
    <name type="common">European freshwater eel</name>
    <name type="synonym">Muraena anguilla</name>
    <dbReference type="NCBI Taxonomy" id="7936"/>
    <lineage>
        <taxon>Eukaryota</taxon>
        <taxon>Metazoa</taxon>
        <taxon>Chordata</taxon>
        <taxon>Craniata</taxon>
        <taxon>Vertebrata</taxon>
        <taxon>Euteleostomi</taxon>
        <taxon>Actinopterygii</taxon>
        <taxon>Neopterygii</taxon>
        <taxon>Teleostei</taxon>
        <taxon>Anguilliformes</taxon>
        <taxon>Anguillidae</taxon>
        <taxon>Anguilla</taxon>
    </lineage>
</organism>
<dbReference type="AlphaFoldDB" id="A0A0E9RW89"/>
<proteinExistence type="predicted"/>
<protein>
    <submittedName>
        <fullName evidence="1">Uncharacterized protein</fullName>
    </submittedName>
</protein>
<accession>A0A0E9RW89</accession>
<sequence>MSQPQSTTGECECYNITLHIPHSTTRVTVSDSTGHTKLQERS</sequence>
<name>A0A0E9RW89_ANGAN</name>
<reference evidence="1" key="2">
    <citation type="journal article" date="2015" name="Fish Shellfish Immunol.">
        <title>Early steps in the European eel (Anguilla anguilla)-Vibrio vulnificus interaction in the gills: Role of the RtxA13 toxin.</title>
        <authorList>
            <person name="Callol A."/>
            <person name="Pajuelo D."/>
            <person name="Ebbesson L."/>
            <person name="Teles M."/>
            <person name="MacKenzie S."/>
            <person name="Amaro C."/>
        </authorList>
    </citation>
    <scope>NUCLEOTIDE SEQUENCE</scope>
</reference>
<dbReference type="EMBL" id="GBXM01076044">
    <property type="protein sequence ID" value="JAH32533.1"/>
    <property type="molecule type" value="Transcribed_RNA"/>
</dbReference>
<reference evidence="1" key="1">
    <citation type="submission" date="2014-11" db="EMBL/GenBank/DDBJ databases">
        <authorList>
            <person name="Amaro Gonzalez C."/>
        </authorList>
    </citation>
    <scope>NUCLEOTIDE SEQUENCE</scope>
</reference>